<dbReference type="Pfam" id="PF00291">
    <property type="entry name" value="PALP"/>
    <property type="match status" value="1"/>
</dbReference>
<evidence type="ECO:0000313" key="5">
    <source>
        <dbReference type="Proteomes" id="UP000272729"/>
    </source>
</evidence>
<proteinExistence type="predicted"/>
<dbReference type="GO" id="GO:1901605">
    <property type="term" value="P:alpha-amino acid metabolic process"/>
    <property type="evidence" value="ECO:0007669"/>
    <property type="project" value="UniProtKB-ARBA"/>
</dbReference>
<evidence type="ECO:0000259" key="3">
    <source>
        <dbReference type="Pfam" id="PF00291"/>
    </source>
</evidence>
<dbReference type="OrthoDB" id="5176350at2"/>
<dbReference type="SUPFAM" id="SSF53686">
    <property type="entry name" value="Tryptophan synthase beta subunit-like PLP-dependent enzymes"/>
    <property type="match status" value="1"/>
</dbReference>
<keyword evidence="5" id="KW-1185">Reference proteome</keyword>
<feature type="domain" description="Tryptophan synthase beta chain-like PALP" evidence="3">
    <location>
        <begin position="49"/>
        <end position="315"/>
    </location>
</feature>
<protein>
    <submittedName>
        <fullName evidence="4">Cysteine synthase A</fullName>
    </submittedName>
</protein>
<gene>
    <name evidence="4" type="ORF">DFJ66_7696</name>
</gene>
<comment type="caution">
    <text evidence="4">The sequence shown here is derived from an EMBL/GenBank/DDBJ whole genome shotgun (WGS) entry which is preliminary data.</text>
</comment>
<dbReference type="EMBL" id="RBXR01000001">
    <property type="protein sequence ID" value="RKT74352.1"/>
    <property type="molecule type" value="Genomic_DNA"/>
</dbReference>
<accession>A0A495XKD7</accession>
<evidence type="ECO:0000313" key="4">
    <source>
        <dbReference type="EMBL" id="RKT74352.1"/>
    </source>
</evidence>
<dbReference type="RefSeq" id="WP_121228875.1">
    <property type="nucleotide sequence ID" value="NZ_JBIUBA010000003.1"/>
</dbReference>
<dbReference type="CDD" id="cd01561">
    <property type="entry name" value="CBS_like"/>
    <property type="match status" value="1"/>
</dbReference>
<dbReference type="PANTHER" id="PTHR10314">
    <property type="entry name" value="CYSTATHIONINE BETA-SYNTHASE"/>
    <property type="match status" value="1"/>
</dbReference>
<dbReference type="Gene3D" id="3.40.50.1100">
    <property type="match status" value="2"/>
</dbReference>
<organism evidence="4 5">
    <name type="scientific">Saccharothrix variisporea</name>
    <dbReference type="NCBI Taxonomy" id="543527"/>
    <lineage>
        <taxon>Bacteria</taxon>
        <taxon>Bacillati</taxon>
        <taxon>Actinomycetota</taxon>
        <taxon>Actinomycetes</taxon>
        <taxon>Pseudonocardiales</taxon>
        <taxon>Pseudonocardiaceae</taxon>
        <taxon>Saccharothrix</taxon>
    </lineage>
</organism>
<name>A0A495XKD7_9PSEU</name>
<dbReference type="InterPro" id="IPR050214">
    <property type="entry name" value="Cys_Synth/Cystath_Beta-Synth"/>
</dbReference>
<evidence type="ECO:0000256" key="1">
    <source>
        <dbReference type="ARBA" id="ARBA00001933"/>
    </source>
</evidence>
<dbReference type="InterPro" id="IPR001926">
    <property type="entry name" value="TrpB-like_PALP"/>
</dbReference>
<evidence type="ECO:0000256" key="2">
    <source>
        <dbReference type="ARBA" id="ARBA00022898"/>
    </source>
</evidence>
<sequence>MSRGNDVLSTVDPARLSTTAAEVLEHVDAAVAAYPEVPIARVRVEVEGIPRTLLLKLEGRSPWRSIKGRTALGLVRSIAPLMTSREVTVVESTSGNLGVALSAICRDLGLPFVAVVDLKQSPVIRAAIEANGARLEVVRTPAAATTHLLDRLDRVRKLVAEIPGAVWPNQYENDANRHVHETWTAPEIDRQVGGEAQAVFVAVSTGGTLAGLAAHFRRARPDTRLVAVDVEGSTVFGGVPGGRVLTGIGASRRSTFLDRADRDDLVYVREAAAIAACHVLRADTGLAVGGSSGAVVAGALDHLAAHPELTTAVCVCADLGENYTRTVYDPDWLAPLGLTDDPGPLRSRLHGARFHHAEPDTGQETTS</sequence>
<keyword evidence="2" id="KW-0663">Pyridoxal phosphate</keyword>
<dbReference type="InterPro" id="IPR036052">
    <property type="entry name" value="TrpB-like_PALP_sf"/>
</dbReference>
<reference evidence="4 5" key="1">
    <citation type="submission" date="2018-10" db="EMBL/GenBank/DDBJ databases">
        <title>Sequencing the genomes of 1000 actinobacteria strains.</title>
        <authorList>
            <person name="Klenk H.-P."/>
        </authorList>
    </citation>
    <scope>NUCLEOTIDE SEQUENCE [LARGE SCALE GENOMIC DNA]</scope>
    <source>
        <strain evidence="4 5">DSM 43911</strain>
    </source>
</reference>
<comment type="cofactor">
    <cofactor evidence="1">
        <name>pyridoxal 5'-phosphate</name>
        <dbReference type="ChEBI" id="CHEBI:597326"/>
    </cofactor>
</comment>
<dbReference type="AlphaFoldDB" id="A0A495XKD7"/>
<dbReference type="Proteomes" id="UP000272729">
    <property type="component" value="Unassembled WGS sequence"/>
</dbReference>